<reference evidence="2 3" key="1">
    <citation type="submission" date="2019-11" db="EMBL/GenBank/DDBJ databases">
        <title>Whole genome sequence of Oryza granulata.</title>
        <authorList>
            <person name="Li W."/>
        </authorList>
    </citation>
    <scope>NUCLEOTIDE SEQUENCE [LARGE SCALE GENOMIC DNA]</scope>
    <source>
        <strain evidence="3">cv. Menghai</strain>
        <tissue evidence="2">Leaf</tissue>
    </source>
</reference>
<dbReference type="AlphaFoldDB" id="A0A6G1FB82"/>
<evidence type="ECO:0000313" key="2">
    <source>
        <dbReference type="EMBL" id="KAF0934206.1"/>
    </source>
</evidence>
<dbReference type="EMBL" id="SPHZ02000001">
    <property type="protein sequence ID" value="KAF0934206.1"/>
    <property type="molecule type" value="Genomic_DNA"/>
</dbReference>
<name>A0A6G1FB82_9ORYZ</name>
<organism evidence="2 3">
    <name type="scientific">Oryza meyeriana var. granulata</name>
    <dbReference type="NCBI Taxonomy" id="110450"/>
    <lineage>
        <taxon>Eukaryota</taxon>
        <taxon>Viridiplantae</taxon>
        <taxon>Streptophyta</taxon>
        <taxon>Embryophyta</taxon>
        <taxon>Tracheophyta</taxon>
        <taxon>Spermatophyta</taxon>
        <taxon>Magnoliopsida</taxon>
        <taxon>Liliopsida</taxon>
        <taxon>Poales</taxon>
        <taxon>Poaceae</taxon>
        <taxon>BOP clade</taxon>
        <taxon>Oryzoideae</taxon>
        <taxon>Oryzeae</taxon>
        <taxon>Oryzinae</taxon>
        <taxon>Oryza</taxon>
        <taxon>Oryza meyeriana</taxon>
    </lineage>
</organism>
<accession>A0A6G1FB82</accession>
<evidence type="ECO:0000313" key="3">
    <source>
        <dbReference type="Proteomes" id="UP000479710"/>
    </source>
</evidence>
<protein>
    <submittedName>
        <fullName evidence="2">Uncharacterized protein</fullName>
    </submittedName>
</protein>
<keyword evidence="3" id="KW-1185">Reference proteome</keyword>
<evidence type="ECO:0000256" key="1">
    <source>
        <dbReference type="SAM" id="MobiDB-lite"/>
    </source>
</evidence>
<dbReference type="Proteomes" id="UP000479710">
    <property type="component" value="Unassembled WGS sequence"/>
</dbReference>
<gene>
    <name evidence="2" type="ORF">E2562_023461</name>
</gene>
<proteinExistence type="predicted"/>
<comment type="caution">
    <text evidence="2">The sequence shown here is derived from an EMBL/GenBank/DDBJ whole genome shotgun (WGS) entry which is preliminary data.</text>
</comment>
<feature type="region of interest" description="Disordered" evidence="1">
    <location>
        <begin position="45"/>
        <end position="67"/>
    </location>
</feature>
<sequence>MCSKTLTMTMAQENHQAGFLMAQRSPRRHWLASFSHSRSNGLSSLDFQSSEHGRQRQIGFMDSAPKSKQKLSSCPIRIDKVNYGGEKVLWVGQLEIDYAN</sequence>